<feature type="transmembrane region" description="Helical" evidence="2">
    <location>
        <begin position="232"/>
        <end position="253"/>
    </location>
</feature>
<evidence type="ECO:0000256" key="2">
    <source>
        <dbReference type="SAM" id="Phobius"/>
    </source>
</evidence>
<evidence type="ECO:0000313" key="4">
    <source>
        <dbReference type="Proteomes" id="UP000319516"/>
    </source>
</evidence>
<feature type="region of interest" description="Disordered" evidence="1">
    <location>
        <begin position="496"/>
        <end position="553"/>
    </location>
</feature>
<dbReference type="OrthoDB" id="4058760at2"/>
<dbReference type="SUPFAM" id="SSF53474">
    <property type="entry name" value="alpha/beta-Hydrolases"/>
    <property type="match status" value="1"/>
</dbReference>
<gene>
    <name evidence="3" type="ORF">FB467_1523</name>
</gene>
<name>A0A542YQN3_9MICO</name>
<proteinExistence type="predicted"/>
<evidence type="ECO:0008006" key="5">
    <source>
        <dbReference type="Google" id="ProtNLM"/>
    </source>
</evidence>
<evidence type="ECO:0000256" key="1">
    <source>
        <dbReference type="SAM" id="MobiDB-lite"/>
    </source>
</evidence>
<keyword evidence="2" id="KW-1133">Transmembrane helix</keyword>
<dbReference type="RefSeq" id="WP_141784554.1">
    <property type="nucleotide sequence ID" value="NZ_BAAAIK010000002.1"/>
</dbReference>
<feature type="transmembrane region" description="Helical" evidence="2">
    <location>
        <begin position="157"/>
        <end position="176"/>
    </location>
</feature>
<dbReference type="InterPro" id="IPR029058">
    <property type="entry name" value="AB_hydrolase_fold"/>
</dbReference>
<reference evidence="3 4" key="1">
    <citation type="submission" date="2019-06" db="EMBL/GenBank/DDBJ databases">
        <title>Sequencing the genomes of 1000 actinobacteria strains.</title>
        <authorList>
            <person name="Klenk H.-P."/>
        </authorList>
    </citation>
    <scope>NUCLEOTIDE SEQUENCE [LARGE SCALE GENOMIC DNA]</scope>
    <source>
        <strain evidence="3 4">DSM 12335</strain>
    </source>
</reference>
<comment type="caution">
    <text evidence="3">The sequence shown here is derived from an EMBL/GenBank/DDBJ whole genome shotgun (WGS) entry which is preliminary data.</text>
</comment>
<dbReference type="AlphaFoldDB" id="A0A542YQN3"/>
<feature type="transmembrane region" description="Helical" evidence="2">
    <location>
        <begin position="114"/>
        <end position="137"/>
    </location>
</feature>
<dbReference type="EMBL" id="VFOP01000001">
    <property type="protein sequence ID" value="TQL50415.1"/>
    <property type="molecule type" value="Genomic_DNA"/>
</dbReference>
<accession>A0A542YQN3</accession>
<evidence type="ECO:0000313" key="3">
    <source>
        <dbReference type="EMBL" id="TQL50415.1"/>
    </source>
</evidence>
<sequence>MSEYIRQAVVVIHGMGEQRPLSTVIGFIDNALDPAPGTGSTRTYYSRPESVTGSYESRRFLAPARSVTGRDGEVEVNAHTEFFEYHWSHLMQGNRLADLTDTVRRILVLPITRVPYGLVWAWLLLWAAALASLWALVWGPWSSVLAGGGEGDLVTRLLGTVLSGGAIAAVVTFVVGKVLPGWLTTSFVDVVRYLDTSPRSYAVRREIRQGLVELLQRLHDARLRDGPRYDRIIVVAHSLGSYLAYDAISYLWAQGNAKNAGARAPEQFRGLADLEEAASALPDQGYRPGVLPVLEDGALEAFRDAQRAAWIGLREQGNPWRITDLITAGSPMYFADRLIRAKGKLAFRERVLRGEQPTCPPQNELEEGNRIHGTRRFFTWARGSRRVLHEGAPFAVVRWTNLYYPARLGFFGDWFGGPLAPLYGTGIKDVMVTGNGPRGIEARPWRNRLVPGFAHSLYFSFPDDDAPASAATILREALDLAASGWVPSAGELERSLAPDARKRARSRTRTPAGVDKDGARKDRADKAGEEKAGDGRGPAGTDTQEPELSGSPA</sequence>
<keyword evidence="2" id="KW-0472">Membrane</keyword>
<protein>
    <recommendedName>
        <fullName evidence="5">Alpha/beta hydrolase family protein</fullName>
    </recommendedName>
</protein>
<dbReference type="Proteomes" id="UP000319516">
    <property type="component" value="Unassembled WGS sequence"/>
</dbReference>
<keyword evidence="2" id="KW-0812">Transmembrane</keyword>
<keyword evidence="4" id="KW-1185">Reference proteome</keyword>
<feature type="compositionally biased region" description="Basic and acidic residues" evidence="1">
    <location>
        <begin position="514"/>
        <end position="534"/>
    </location>
</feature>
<organism evidence="3 4">
    <name type="scientific">Ornithinicoccus hortensis</name>
    <dbReference type="NCBI Taxonomy" id="82346"/>
    <lineage>
        <taxon>Bacteria</taxon>
        <taxon>Bacillati</taxon>
        <taxon>Actinomycetota</taxon>
        <taxon>Actinomycetes</taxon>
        <taxon>Micrococcales</taxon>
        <taxon>Intrasporangiaceae</taxon>
        <taxon>Ornithinicoccus</taxon>
    </lineage>
</organism>